<dbReference type="AlphaFoldDB" id="U2QNC5"/>
<gene>
    <name evidence="2" type="ORF">HMPREF9135_0583</name>
</gene>
<dbReference type="PATRIC" id="fig|1115809.3.peg.400"/>
<reference evidence="2 3" key="1">
    <citation type="submission" date="2013-08" db="EMBL/GenBank/DDBJ databases">
        <authorList>
            <person name="Durkin A.S."/>
            <person name="Haft D.R."/>
            <person name="McCorrison J."/>
            <person name="Torralba M."/>
            <person name="Gillis M."/>
            <person name="Haft D.H."/>
            <person name="Methe B."/>
            <person name="Sutton G."/>
            <person name="Nelson K.E."/>
        </authorList>
    </citation>
    <scope>NUCLEOTIDE SEQUENCE [LARGE SCALE GENOMIC DNA]</scope>
    <source>
        <strain evidence="2 3">F0067</strain>
    </source>
</reference>
<dbReference type="EMBL" id="AWEY01000007">
    <property type="protein sequence ID" value="ERK40292.1"/>
    <property type="molecule type" value="Genomic_DNA"/>
</dbReference>
<feature type="transmembrane region" description="Helical" evidence="1">
    <location>
        <begin position="43"/>
        <end position="63"/>
    </location>
</feature>
<name>U2QNC5_9BACT</name>
<proteinExistence type="predicted"/>
<dbReference type="RefSeq" id="WP_021588790.1">
    <property type="nucleotide sequence ID" value="NZ_AWEY01000007.1"/>
</dbReference>
<dbReference type="Proteomes" id="UP000016648">
    <property type="component" value="Unassembled WGS sequence"/>
</dbReference>
<accession>U2QNC5</accession>
<sequence>MWICVVLGIIALGAYVVLTSVPGRKESSLESLSDGKHRMGSCLVRIGVVVLGILVGFWLAGALF</sequence>
<keyword evidence="1" id="KW-0472">Membrane</keyword>
<keyword evidence="1" id="KW-1133">Transmembrane helix</keyword>
<comment type="caution">
    <text evidence="2">The sequence shown here is derived from an EMBL/GenBank/DDBJ whole genome shotgun (WGS) entry which is preliminary data.</text>
</comment>
<protein>
    <submittedName>
        <fullName evidence="2">Uncharacterized protein</fullName>
    </submittedName>
</protein>
<keyword evidence="3" id="KW-1185">Reference proteome</keyword>
<evidence type="ECO:0000313" key="3">
    <source>
        <dbReference type="Proteomes" id="UP000016648"/>
    </source>
</evidence>
<keyword evidence="1" id="KW-0812">Transmembrane</keyword>
<evidence type="ECO:0000313" key="2">
    <source>
        <dbReference type="EMBL" id="ERK40292.1"/>
    </source>
</evidence>
<organism evidence="2 3">
    <name type="scientific">Segatella baroniae F0067</name>
    <dbReference type="NCBI Taxonomy" id="1115809"/>
    <lineage>
        <taxon>Bacteria</taxon>
        <taxon>Pseudomonadati</taxon>
        <taxon>Bacteroidota</taxon>
        <taxon>Bacteroidia</taxon>
        <taxon>Bacteroidales</taxon>
        <taxon>Prevotellaceae</taxon>
        <taxon>Segatella</taxon>
    </lineage>
</organism>
<evidence type="ECO:0000256" key="1">
    <source>
        <dbReference type="SAM" id="Phobius"/>
    </source>
</evidence>